<accession>A0AA95EV84</accession>
<dbReference type="EMBL" id="CP119317">
    <property type="protein sequence ID" value="WEK53759.1"/>
    <property type="molecule type" value="Genomic_DNA"/>
</dbReference>
<organism evidence="1 2">
    <name type="scientific">Candidatus Cohnella colombiensis</name>
    <dbReference type="NCBI Taxonomy" id="3121368"/>
    <lineage>
        <taxon>Bacteria</taxon>
        <taxon>Bacillati</taxon>
        <taxon>Bacillota</taxon>
        <taxon>Bacilli</taxon>
        <taxon>Bacillales</taxon>
        <taxon>Paenibacillaceae</taxon>
        <taxon>Cohnella</taxon>
    </lineage>
</organism>
<keyword evidence="2" id="KW-1185">Reference proteome</keyword>
<evidence type="ECO:0000313" key="2">
    <source>
        <dbReference type="Proteomes" id="UP001178662"/>
    </source>
</evidence>
<protein>
    <submittedName>
        <fullName evidence="1">Uncharacterized protein</fullName>
    </submittedName>
</protein>
<reference evidence="1" key="1">
    <citation type="submission" date="2023-03" db="EMBL/GenBank/DDBJ databases">
        <title>Andean soil-derived lignocellulolytic bacterial consortium as a source of novel taxa and putative plastic-active enzymes.</title>
        <authorList>
            <person name="Diaz-Garcia L."/>
            <person name="Chuvochina M."/>
            <person name="Feuerriegel G."/>
            <person name="Bunk B."/>
            <person name="Sproer C."/>
            <person name="Streit W.R."/>
            <person name="Rodriguez L.M."/>
            <person name="Overmann J."/>
            <person name="Jimenez D.J."/>
        </authorList>
    </citation>
    <scope>NUCLEOTIDE SEQUENCE</scope>
    <source>
        <strain evidence="1">MAG 2441</strain>
    </source>
</reference>
<sequence length="48" mass="5478">MPSVFITVAKTKDEAVAKRTELLSYIHPEVGLKFMSFAYGIDFNDLRK</sequence>
<name>A0AA95EV84_9BACL</name>
<gene>
    <name evidence="1" type="ORF">P0Y55_14415</name>
</gene>
<evidence type="ECO:0000313" key="1">
    <source>
        <dbReference type="EMBL" id="WEK53759.1"/>
    </source>
</evidence>
<proteinExistence type="predicted"/>
<dbReference type="Proteomes" id="UP001178662">
    <property type="component" value="Chromosome"/>
</dbReference>
<dbReference type="AlphaFoldDB" id="A0AA95EV84"/>